<dbReference type="RefSeq" id="WP_003401626.1">
    <property type="nucleotide sequence ID" value="NZ_LGAR01000039.1"/>
</dbReference>
<dbReference type="AlphaFoldDB" id="A0A0L8IWB7"/>
<dbReference type="PATRIC" id="fig|199198.4.peg.333"/>
<evidence type="ECO:0000313" key="2">
    <source>
        <dbReference type="Proteomes" id="UP000050297"/>
    </source>
</evidence>
<accession>A0A0L8IWB7</accession>
<name>A0A0L8IWB7_PSESX</name>
<sequence length="715" mass="79315">MSASSIPLESEVATWLVQLIESESLHDSIAGKEALVSIAEGVRQAHFIPSFGIDYRSRLASAEAAEHVLNQLTLLEIISVNMSISLTTGEVLRPDILCFNPESRTLVVFEIKRAAETERQTITELGGYEQELRNLLPFVGDYDICFVVVATEWSTLLNHAVGALNAWSGKRCLALKLALDVPGKHLSLSCHLPEAWHLTGSLALAPEALQTINLYLAEDDPDMDENWPPRSVITAMDVIARAGDRAGSHGFMMLWKDVNGMGRGVWGLTLCGIDPYAMYAWWRDHGLPQRDSEIALFFDKNLDDMPGLIPSSVFAHIDEARTLLSDRYDLELGDAFSWDMQLKALRMQALPRRFEFWGSLGQYAHKFVCNPSVRDRYMPYIGHNDLDWTDPDVALPLIQNLSQGTPFLGGQIRCSDAFKAGTAIGTLIIALRNAATSEAAALKLEPFVCWSQYEALRYAIEMQQISVGTDDIEEPIPTLTNNPQQRLQAAEAMRLWIFSHLLGDDHTFHQHCFELGCSGPFLFGDLALRLGYQLPREPRGHMLGGLREIMKRAIPKVAASVGYQVRSEAYKAFADYLSPYLDIGSCHDETSVGTAVDAMPDDELIAQFPKQILKGIDSIIPVVFHQAKAVPISAVDWDWLKAGIRALYDAGNYHGAVIRQLDGTIGTGCVDRGMTGLLAPISDPNEEVYFYDNLAGHAFMAKITWQKLIEMVTSD</sequence>
<dbReference type="EMBL" id="LJPM01000017">
    <property type="protein sequence ID" value="KPW27445.1"/>
    <property type="molecule type" value="Genomic_DNA"/>
</dbReference>
<comment type="caution">
    <text evidence="1">The sequence shown here is derived from an EMBL/GenBank/DDBJ whole genome shotgun (WGS) entry which is preliminary data.</text>
</comment>
<gene>
    <name evidence="1" type="ORF">ALO91_00692</name>
</gene>
<organism evidence="1 2">
    <name type="scientific">Pseudomonas syringae pv. aceris</name>
    <dbReference type="NCBI Taxonomy" id="199198"/>
    <lineage>
        <taxon>Bacteria</taxon>
        <taxon>Pseudomonadati</taxon>
        <taxon>Pseudomonadota</taxon>
        <taxon>Gammaproteobacteria</taxon>
        <taxon>Pseudomonadales</taxon>
        <taxon>Pseudomonadaceae</taxon>
        <taxon>Pseudomonas</taxon>
        <taxon>Pseudomonas syringae</taxon>
    </lineage>
</organism>
<protein>
    <submittedName>
        <fullName evidence="1">Uncharacterized protein</fullName>
    </submittedName>
</protein>
<evidence type="ECO:0000313" key="1">
    <source>
        <dbReference type="EMBL" id="KPW27445.1"/>
    </source>
</evidence>
<reference evidence="1 2" key="1">
    <citation type="submission" date="2015-09" db="EMBL/GenBank/DDBJ databases">
        <title>Genome announcement of multiple Pseudomonas syringae strains.</title>
        <authorList>
            <person name="Thakur S."/>
            <person name="Wang P.W."/>
            <person name="Gong Y."/>
            <person name="Weir B.S."/>
            <person name="Guttman D.S."/>
        </authorList>
    </citation>
    <scope>NUCLEOTIDE SEQUENCE [LARGE SCALE GENOMIC DNA]</scope>
    <source>
        <strain evidence="1 2">ICMP2802</strain>
    </source>
</reference>
<proteinExistence type="predicted"/>
<dbReference type="Proteomes" id="UP000050297">
    <property type="component" value="Unassembled WGS sequence"/>
</dbReference>